<keyword evidence="5 6" id="KW-0472">Membrane</keyword>
<accession>A0A2W5FNI9</accession>
<dbReference type="InterPro" id="IPR037185">
    <property type="entry name" value="EmrE-like"/>
</dbReference>
<dbReference type="PANTHER" id="PTHR32322">
    <property type="entry name" value="INNER MEMBRANE TRANSPORTER"/>
    <property type="match status" value="1"/>
</dbReference>
<comment type="subcellular location">
    <subcellularLocation>
        <location evidence="1">Membrane</location>
        <topology evidence="1">Multi-pass membrane protein</topology>
    </subcellularLocation>
</comment>
<comment type="caution">
    <text evidence="8">The sequence shown here is derived from an EMBL/GenBank/DDBJ whole genome shotgun (WGS) entry which is preliminary data.</text>
</comment>
<evidence type="ECO:0000256" key="1">
    <source>
        <dbReference type="ARBA" id="ARBA00004141"/>
    </source>
</evidence>
<feature type="transmembrane region" description="Helical" evidence="6">
    <location>
        <begin position="169"/>
        <end position="189"/>
    </location>
</feature>
<feature type="domain" description="EamA" evidence="7">
    <location>
        <begin position="140"/>
        <end position="277"/>
    </location>
</feature>
<dbReference type="Proteomes" id="UP000249739">
    <property type="component" value="Unassembled WGS sequence"/>
</dbReference>
<evidence type="ECO:0000259" key="7">
    <source>
        <dbReference type="Pfam" id="PF00892"/>
    </source>
</evidence>
<dbReference type="InterPro" id="IPR000620">
    <property type="entry name" value="EamA_dom"/>
</dbReference>
<name>A0A2W5FNI9_9BACT</name>
<sequence>MSKRDILLALLVVIAWGVHFPVIKIGTNEIPGIMLVTIRFLITGFIFIPFSQNLSKNQFRQILKFSGFYYMGHLSSLFVALRFLDSATVALIMQVQVPFAIILGWLLLSEKFSWRTTIGLILAFAGLGFIFGSPNITSWIGLGLTVLSSLLWAFGSLQMRRIKDIDMPTMTAYAAVLAAPATGLLSVIFEKNHVAALMEANWINLGLVLCYQIFLMSLMMYFWKGLMGRNSVQLVTAFTLLQPAVAVLSAHFMLGETLSTSAIIGGALAMAGVAIIVLRKFQKKQEDDLTPILHSE</sequence>
<keyword evidence="4 6" id="KW-1133">Transmembrane helix</keyword>
<dbReference type="InterPro" id="IPR050638">
    <property type="entry name" value="AA-Vitamin_Transporters"/>
</dbReference>
<dbReference type="AlphaFoldDB" id="A0A2W5FNI9"/>
<feature type="transmembrane region" description="Helical" evidence="6">
    <location>
        <begin position="260"/>
        <end position="278"/>
    </location>
</feature>
<evidence type="ECO:0000256" key="3">
    <source>
        <dbReference type="ARBA" id="ARBA00022692"/>
    </source>
</evidence>
<gene>
    <name evidence="8" type="ORF">DI586_03355</name>
</gene>
<evidence type="ECO:0000256" key="6">
    <source>
        <dbReference type="SAM" id="Phobius"/>
    </source>
</evidence>
<evidence type="ECO:0000313" key="9">
    <source>
        <dbReference type="Proteomes" id="UP000249739"/>
    </source>
</evidence>
<comment type="similarity">
    <text evidence="2">Belongs to the EamA transporter family.</text>
</comment>
<reference evidence="8 9" key="1">
    <citation type="submission" date="2017-08" db="EMBL/GenBank/DDBJ databases">
        <title>Infants hospitalized years apart are colonized by the same room-sourced microbial strains.</title>
        <authorList>
            <person name="Brooks B."/>
            <person name="Olm M.R."/>
            <person name="Firek B.A."/>
            <person name="Baker R."/>
            <person name="Thomas B.C."/>
            <person name="Morowitz M.J."/>
            <person name="Banfield J.F."/>
        </authorList>
    </citation>
    <scope>NUCLEOTIDE SEQUENCE [LARGE SCALE GENOMIC DNA]</scope>
    <source>
        <strain evidence="8">S2_006_000_R2_64</strain>
    </source>
</reference>
<feature type="transmembrane region" description="Helical" evidence="6">
    <location>
        <begin position="87"/>
        <end position="107"/>
    </location>
</feature>
<evidence type="ECO:0000256" key="5">
    <source>
        <dbReference type="ARBA" id="ARBA00023136"/>
    </source>
</evidence>
<feature type="transmembrane region" description="Helical" evidence="6">
    <location>
        <begin position="114"/>
        <end position="132"/>
    </location>
</feature>
<dbReference type="EMBL" id="QFOT01000022">
    <property type="protein sequence ID" value="PZP56548.1"/>
    <property type="molecule type" value="Genomic_DNA"/>
</dbReference>
<organism evidence="8 9">
    <name type="scientific">Micavibrio aeruginosavorus</name>
    <dbReference type="NCBI Taxonomy" id="349221"/>
    <lineage>
        <taxon>Bacteria</taxon>
        <taxon>Pseudomonadati</taxon>
        <taxon>Bdellovibrionota</taxon>
        <taxon>Bdellovibrionia</taxon>
        <taxon>Bdellovibrionales</taxon>
        <taxon>Pseudobdellovibrionaceae</taxon>
        <taxon>Micavibrio</taxon>
    </lineage>
</organism>
<keyword evidence="3 6" id="KW-0812">Transmembrane</keyword>
<dbReference type="SUPFAM" id="SSF103481">
    <property type="entry name" value="Multidrug resistance efflux transporter EmrE"/>
    <property type="match status" value="2"/>
</dbReference>
<evidence type="ECO:0000256" key="2">
    <source>
        <dbReference type="ARBA" id="ARBA00007362"/>
    </source>
</evidence>
<feature type="transmembrane region" description="Helical" evidence="6">
    <location>
        <begin position="33"/>
        <end position="50"/>
    </location>
</feature>
<feature type="transmembrane region" description="Helical" evidence="6">
    <location>
        <begin position="201"/>
        <end position="222"/>
    </location>
</feature>
<dbReference type="PANTHER" id="PTHR32322:SF2">
    <property type="entry name" value="EAMA DOMAIN-CONTAINING PROTEIN"/>
    <property type="match status" value="1"/>
</dbReference>
<evidence type="ECO:0000313" key="8">
    <source>
        <dbReference type="EMBL" id="PZP56548.1"/>
    </source>
</evidence>
<feature type="transmembrane region" description="Helical" evidence="6">
    <location>
        <begin position="62"/>
        <end position="81"/>
    </location>
</feature>
<feature type="domain" description="EamA" evidence="7">
    <location>
        <begin position="6"/>
        <end position="131"/>
    </location>
</feature>
<protein>
    <recommendedName>
        <fullName evidence="7">EamA domain-containing protein</fullName>
    </recommendedName>
</protein>
<evidence type="ECO:0000256" key="4">
    <source>
        <dbReference type="ARBA" id="ARBA00022989"/>
    </source>
</evidence>
<dbReference type="Pfam" id="PF00892">
    <property type="entry name" value="EamA"/>
    <property type="match status" value="2"/>
</dbReference>
<dbReference type="GO" id="GO:0016020">
    <property type="term" value="C:membrane"/>
    <property type="evidence" value="ECO:0007669"/>
    <property type="project" value="UniProtKB-SubCell"/>
</dbReference>
<proteinExistence type="inferred from homology"/>